<evidence type="ECO:0000256" key="2">
    <source>
        <dbReference type="ARBA" id="ARBA00022679"/>
    </source>
</evidence>
<dbReference type="InterPro" id="IPR032834">
    <property type="entry name" value="NatK-like_C"/>
</dbReference>
<dbReference type="SMART" id="SM00387">
    <property type="entry name" value="HATPase_c"/>
    <property type="match status" value="1"/>
</dbReference>
<proteinExistence type="predicted"/>
<keyword evidence="4" id="KW-0472">Membrane</keyword>
<feature type="transmembrane region" description="Helical" evidence="4">
    <location>
        <begin position="116"/>
        <end position="141"/>
    </location>
</feature>
<keyword evidence="1" id="KW-0597">Phosphoprotein</keyword>
<feature type="transmembrane region" description="Helical" evidence="4">
    <location>
        <begin position="86"/>
        <end position="109"/>
    </location>
</feature>
<protein>
    <submittedName>
        <fullName evidence="6">Sensor_kinase_SpoOB-type, alpha-helical domain</fullName>
    </submittedName>
</protein>
<dbReference type="InterPro" id="IPR003594">
    <property type="entry name" value="HATPase_dom"/>
</dbReference>
<feature type="transmembrane region" description="Helical" evidence="4">
    <location>
        <begin position="6"/>
        <end position="27"/>
    </location>
</feature>
<dbReference type="Gene3D" id="3.30.565.10">
    <property type="entry name" value="Histidine kinase-like ATPase, C-terminal domain"/>
    <property type="match status" value="1"/>
</dbReference>
<feature type="domain" description="Histidine kinase/HSP90-like ATPase" evidence="5">
    <location>
        <begin position="329"/>
        <end position="437"/>
    </location>
</feature>
<dbReference type="PANTHER" id="PTHR40448">
    <property type="entry name" value="TWO-COMPONENT SENSOR HISTIDINE KINASE"/>
    <property type="match status" value="1"/>
</dbReference>
<dbReference type="Proteomes" id="UP000184442">
    <property type="component" value="Unassembled WGS sequence"/>
</dbReference>
<keyword evidence="4" id="KW-1133">Transmembrane helix</keyword>
<dbReference type="Gene3D" id="1.10.287.130">
    <property type="match status" value="1"/>
</dbReference>
<sequence>MTIWVITEFLINIIDVSILLYFAHNILSQSKASHKKATIAVIVQSAINTILNHYYGIGSFIGFLLMYLSTGIVYHIIWGWNLVKTYIVSIVGLLIMFIGEIASMALMLLSNKSSPYIYFHFNAIRIIAAVFAKILSFALFYANRKRFKFIDKISETRLYQIGFIIGFNVIISFTTFWFYKNISIVKDHKADFIFITSLTSIIFSLSVVEVINRISIQIEREAKWKVREKEYLAQKIYISGIEDMLKQLRAQRHDFNHHIGCIYGLLCMGKTEEAKIYISKLAGELSSFNNIISVDNPIITSVLNVKLRKAHDEHIKTSLDISLQKKICCDPLYLSIILGNLLDNAIEACSKIPEEERKLSIKMFTKQGNLIIKIVNSRDKTLHISKAKLYENYTSKEDKANHGLGLYNIRKVVEGLNGFMKIQVKETEFEVDIAIPLDDSKSAPMIYKNFIAG</sequence>
<dbReference type="AlphaFoldDB" id="A0A1M6IMN1"/>
<reference evidence="6 7" key="1">
    <citation type="submission" date="2016-11" db="EMBL/GenBank/DDBJ databases">
        <authorList>
            <person name="Jaros S."/>
            <person name="Januszkiewicz K."/>
            <person name="Wedrychowicz H."/>
        </authorList>
    </citation>
    <scope>NUCLEOTIDE SEQUENCE [LARGE SCALE GENOMIC DNA]</scope>
    <source>
        <strain evidence="6 7">DSM 19022</strain>
    </source>
</reference>
<dbReference type="STRING" id="1122184.SAMN02745176_03328"/>
<dbReference type="SUPFAM" id="SSF55890">
    <property type="entry name" value="Sporulation response regulatory protein Spo0B"/>
    <property type="match status" value="1"/>
</dbReference>
<dbReference type="InterPro" id="IPR036890">
    <property type="entry name" value="HATPase_C_sf"/>
</dbReference>
<evidence type="ECO:0000256" key="3">
    <source>
        <dbReference type="ARBA" id="ARBA00022777"/>
    </source>
</evidence>
<dbReference type="EMBL" id="FQZS01000035">
    <property type="protein sequence ID" value="SHJ35751.1"/>
    <property type="molecule type" value="Genomic_DNA"/>
</dbReference>
<evidence type="ECO:0000256" key="1">
    <source>
        <dbReference type="ARBA" id="ARBA00022553"/>
    </source>
</evidence>
<keyword evidence="2" id="KW-0808">Transferase</keyword>
<accession>A0A1M6IMN1</accession>
<dbReference type="GO" id="GO:0042802">
    <property type="term" value="F:identical protein binding"/>
    <property type="evidence" value="ECO:0007669"/>
    <property type="project" value="TreeGrafter"/>
</dbReference>
<feature type="transmembrane region" description="Helical" evidence="4">
    <location>
        <begin position="191"/>
        <end position="211"/>
    </location>
</feature>
<feature type="transmembrane region" description="Helical" evidence="4">
    <location>
        <begin position="161"/>
        <end position="179"/>
    </location>
</feature>
<name>A0A1M6IMN1_9FIRM</name>
<keyword evidence="4" id="KW-0812">Transmembrane</keyword>
<dbReference type="SUPFAM" id="SSF55874">
    <property type="entry name" value="ATPase domain of HSP90 chaperone/DNA topoisomerase II/histidine kinase"/>
    <property type="match status" value="1"/>
</dbReference>
<dbReference type="GO" id="GO:0000155">
    <property type="term" value="F:phosphorelay sensor kinase activity"/>
    <property type="evidence" value="ECO:0007669"/>
    <property type="project" value="InterPro"/>
</dbReference>
<keyword evidence="7" id="KW-1185">Reference proteome</keyword>
<dbReference type="PANTHER" id="PTHR40448:SF1">
    <property type="entry name" value="TWO-COMPONENT SENSOR HISTIDINE KINASE"/>
    <property type="match status" value="1"/>
</dbReference>
<dbReference type="Pfam" id="PF14501">
    <property type="entry name" value="HATPase_c_5"/>
    <property type="match status" value="1"/>
</dbReference>
<evidence type="ECO:0000313" key="6">
    <source>
        <dbReference type="EMBL" id="SHJ35751.1"/>
    </source>
</evidence>
<feature type="transmembrane region" description="Helical" evidence="4">
    <location>
        <begin position="54"/>
        <end position="80"/>
    </location>
</feature>
<dbReference type="InterPro" id="IPR016120">
    <property type="entry name" value="Sig_transdc_His_kin_SpoOB"/>
</dbReference>
<dbReference type="OrthoDB" id="1634477at2"/>
<evidence type="ECO:0000256" key="4">
    <source>
        <dbReference type="SAM" id="Phobius"/>
    </source>
</evidence>
<dbReference type="Pfam" id="PF14689">
    <property type="entry name" value="SPOB_a"/>
    <property type="match status" value="1"/>
</dbReference>
<gene>
    <name evidence="6" type="ORF">SAMN02745176_03328</name>
</gene>
<evidence type="ECO:0000313" key="7">
    <source>
        <dbReference type="Proteomes" id="UP000184442"/>
    </source>
</evidence>
<organism evidence="6 7">
    <name type="scientific">Lutispora thermophila DSM 19022</name>
    <dbReference type="NCBI Taxonomy" id="1122184"/>
    <lineage>
        <taxon>Bacteria</taxon>
        <taxon>Bacillati</taxon>
        <taxon>Bacillota</taxon>
        <taxon>Clostridia</taxon>
        <taxon>Lutisporales</taxon>
        <taxon>Lutisporaceae</taxon>
        <taxon>Lutispora</taxon>
    </lineage>
</organism>
<evidence type="ECO:0000259" key="5">
    <source>
        <dbReference type="SMART" id="SM00387"/>
    </source>
</evidence>
<dbReference type="InterPro" id="IPR039506">
    <property type="entry name" value="SPOB_a"/>
</dbReference>
<dbReference type="CDD" id="cd16935">
    <property type="entry name" value="HATPase_AgrC-ComD-like"/>
    <property type="match status" value="1"/>
</dbReference>
<dbReference type="RefSeq" id="WP_073027765.1">
    <property type="nucleotide sequence ID" value="NZ_FQZS01000035.1"/>
</dbReference>
<keyword evidence="3 6" id="KW-0418">Kinase</keyword>